<reference evidence="2" key="1">
    <citation type="journal article" date="2019" name="Int. J. Syst. Evol. Microbiol.">
        <title>The Global Catalogue of Microorganisms (GCM) 10K type strain sequencing project: providing services to taxonomists for standard genome sequencing and annotation.</title>
        <authorList>
            <consortium name="The Broad Institute Genomics Platform"/>
            <consortium name="The Broad Institute Genome Sequencing Center for Infectious Disease"/>
            <person name="Wu L."/>
            <person name="Ma J."/>
        </authorList>
    </citation>
    <scope>NUCLEOTIDE SEQUENCE [LARGE SCALE GENOMIC DNA]</scope>
    <source>
        <strain evidence="2">YJ-61-S</strain>
    </source>
</reference>
<evidence type="ECO:0000313" key="2">
    <source>
        <dbReference type="Proteomes" id="UP001596043"/>
    </source>
</evidence>
<evidence type="ECO:0008006" key="3">
    <source>
        <dbReference type="Google" id="ProtNLM"/>
    </source>
</evidence>
<comment type="caution">
    <text evidence="1">The sequence shown here is derived from an EMBL/GenBank/DDBJ whole genome shotgun (WGS) entry which is preliminary data.</text>
</comment>
<evidence type="ECO:0000313" key="1">
    <source>
        <dbReference type="EMBL" id="MFC4632421.1"/>
    </source>
</evidence>
<proteinExistence type="predicted"/>
<sequence>MKKIIYLITALSILSCGTTKTSVKNDQNSYYPISGIDTKFKYADSDSYVLHKDLNVTRMKNGKKYSVRQISYSWGKSTETMYRLDNGNVIYYDTKSNTENMIMPNEPQVGFKWQSTDKAWEYEIMDLDAELETPSEKYNGLLVMRATQITGRDQTKLTEYLNYYQKGTGKIASVGNGKLMTYRL</sequence>
<dbReference type="PROSITE" id="PS51257">
    <property type="entry name" value="PROKAR_LIPOPROTEIN"/>
    <property type="match status" value="1"/>
</dbReference>
<gene>
    <name evidence="1" type="ORF">ACFO3O_00765</name>
</gene>
<accession>A0ABV9HS24</accession>
<keyword evidence="2" id="KW-1185">Reference proteome</keyword>
<name>A0ABV9HS24_9FLAO</name>
<dbReference type="EMBL" id="JBHSFV010000001">
    <property type="protein sequence ID" value="MFC4632421.1"/>
    <property type="molecule type" value="Genomic_DNA"/>
</dbReference>
<dbReference type="Proteomes" id="UP001596043">
    <property type="component" value="Unassembled WGS sequence"/>
</dbReference>
<dbReference type="RefSeq" id="WP_379976612.1">
    <property type="nucleotide sequence ID" value="NZ_JBHSFV010000001.1"/>
</dbReference>
<organism evidence="1 2">
    <name type="scientific">Dokdonia ponticola</name>
    <dbReference type="NCBI Taxonomy" id="2041041"/>
    <lineage>
        <taxon>Bacteria</taxon>
        <taxon>Pseudomonadati</taxon>
        <taxon>Bacteroidota</taxon>
        <taxon>Flavobacteriia</taxon>
        <taxon>Flavobacteriales</taxon>
        <taxon>Flavobacteriaceae</taxon>
        <taxon>Dokdonia</taxon>
    </lineage>
</organism>
<protein>
    <recommendedName>
        <fullName evidence="3">DUF4595 domain-containing protein</fullName>
    </recommendedName>
</protein>